<evidence type="ECO:0000256" key="1">
    <source>
        <dbReference type="ARBA" id="ARBA00006249"/>
    </source>
</evidence>
<organism evidence="9 10">
    <name type="scientific">Hyaloscypha bicolor E</name>
    <dbReference type="NCBI Taxonomy" id="1095630"/>
    <lineage>
        <taxon>Eukaryota</taxon>
        <taxon>Fungi</taxon>
        <taxon>Dikarya</taxon>
        <taxon>Ascomycota</taxon>
        <taxon>Pezizomycotina</taxon>
        <taxon>Leotiomycetes</taxon>
        <taxon>Helotiales</taxon>
        <taxon>Hyaloscyphaceae</taxon>
        <taxon>Hyaloscypha</taxon>
        <taxon>Hyaloscypha bicolor</taxon>
    </lineage>
</organism>
<keyword evidence="3" id="KW-0479">Metal-binding</keyword>
<feature type="chain" id="PRO_5014207976" description="Carboxylic ester hydrolase" evidence="8">
    <location>
        <begin position="24"/>
        <end position="584"/>
    </location>
</feature>
<evidence type="ECO:0000256" key="7">
    <source>
        <dbReference type="ARBA" id="ARBA00023157"/>
    </source>
</evidence>
<keyword evidence="7" id="KW-1015">Disulfide bond</keyword>
<keyword evidence="4 8" id="KW-0732">Signal</keyword>
<evidence type="ECO:0000256" key="6">
    <source>
        <dbReference type="ARBA" id="ARBA00022837"/>
    </source>
</evidence>
<name>A0A2J6T961_9HELO</name>
<feature type="signal peptide" evidence="8">
    <location>
        <begin position="1"/>
        <end position="23"/>
    </location>
</feature>
<gene>
    <name evidence="9" type="ORF">K444DRAFT_613158</name>
</gene>
<evidence type="ECO:0000256" key="2">
    <source>
        <dbReference type="ARBA" id="ARBA00022487"/>
    </source>
</evidence>
<accession>A0A2J6T961</accession>
<evidence type="ECO:0000256" key="3">
    <source>
        <dbReference type="ARBA" id="ARBA00022723"/>
    </source>
</evidence>
<dbReference type="InParanoid" id="A0A2J6T961"/>
<proteinExistence type="inferred from homology"/>
<dbReference type="PANTHER" id="PTHR33938:SF16">
    <property type="entry name" value="CARBOXYLIC ESTER HYDROLASE"/>
    <property type="match status" value="1"/>
</dbReference>
<evidence type="ECO:0000313" key="10">
    <source>
        <dbReference type="Proteomes" id="UP000235371"/>
    </source>
</evidence>
<evidence type="ECO:0000256" key="5">
    <source>
        <dbReference type="ARBA" id="ARBA00022801"/>
    </source>
</evidence>
<comment type="similarity">
    <text evidence="1 8">Belongs to the tannase family.</text>
</comment>
<dbReference type="GO" id="GO:0030600">
    <property type="term" value="F:feruloyl esterase activity"/>
    <property type="evidence" value="ECO:0007669"/>
    <property type="project" value="UniProtKB-ARBA"/>
</dbReference>
<evidence type="ECO:0000313" key="9">
    <source>
        <dbReference type="EMBL" id="PMD59570.1"/>
    </source>
</evidence>
<dbReference type="EC" id="3.1.1.-" evidence="8"/>
<dbReference type="OrthoDB" id="3039123at2759"/>
<protein>
    <recommendedName>
        <fullName evidence="8">Carboxylic ester hydrolase</fullName>
        <ecNumber evidence="8">3.1.1.-</ecNumber>
    </recommendedName>
</protein>
<keyword evidence="6" id="KW-0106">Calcium</keyword>
<dbReference type="EMBL" id="KZ613813">
    <property type="protein sequence ID" value="PMD59570.1"/>
    <property type="molecule type" value="Genomic_DNA"/>
</dbReference>
<dbReference type="GO" id="GO:0046872">
    <property type="term" value="F:metal ion binding"/>
    <property type="evidence" value="ECO:0007669"/>
    <property type="project" value="UniProtKB-KW"/>
</dbReference>
<dbReference type="Proteomes" id="UP000235371">
    <property type="component" value="Unassembled WGS sequence"/>
</dbReference>
<dbReference type="SUPFAM" id="SSF53474">
    <property type="entry name" value="alpha/beta-Hydrolases"/>
    <property type="match status" value="1"/>
</dbReference>
<dbReference type="Pfam" id="PF07519">
    <property type="entry name" value="Tannase"/>
    <property type="match status" value="1"/>
</dbReference>
<reference evidence="9 10" key="1">
    <citation type="submission" date="2016-04" db="EMBL/GenBank/DDBJ databases">
        <title>A degradative enzymes factory behind the ericoid mycorrhizal symbiosis.</title>
        <authorList>
            <consortium name="DOE Joint Genome Institute"/>
            <person name="Martino E."/>
            <person name="Morin E."/>
            <person name="Grelet G."/>
            <person name="Kuo A."/>
            <person name="Kohler A."/>
            <person name="Daghino S."/>
            <person name="Barry K."/>
            <person name="Choi C."/>
            <person name="Cichocki N."/>
            <person name="Clum A."/>
            <person name="Copeland A."/>
            <person name="Hainaut M."/>
            <person name="Haridas S."/>
            <person name="Labutti K."/>
            <person name="Lindquist E."/>
            <person name="Lipzen A."/>
            <person name="Khouja H.-R."/>
            <person name="Murat C."/>
            <person name="Ohm R."/>
            <person name="Olson A."/>
            <person name="Spatafora J."/>
            <person name="Veneault-Fourrey C."/>
            <person name="Henrissat B."/>
            <person name="Grigoriev I."/>
            <person name="Martin F."/>
            <person name="Perotto S."/>
        </authorList>
    </citation>
    <scope>NUCLEOTIDE SEQUENCE [LARGE SCALE GENOMIC DNA]</scope>
    <source>
        <strain evidence="9 10">E</strain>
    </source>
</reference>
<keyword evidence="10" id="KW-1185">Reference proteome</keyword>
<keyword evidence="2" id="KW-0719">Serine esterase</keyword>
<dbReference type="PANTHER" id="PTHR33938">
    <property type="entry name" value="FERULOYL ESTERASE B-RELATED"/>
    <property type="match status" value="1"/>
</dbReference>
<keyword evidence="5 8" id="KW-0378">Hydrolase</keyword>
<dbReference type="InterPro" id="IPR029058">
    <property type="entry name" value="AB_hydrolase_fold"/>
</dbReference>
<dbReference type="InterPro" id="IPR011118">
    <property type="entry name" value="Tannase/feruloyl_esterase"/>
</dbReference>
<sequence length="584" mass="63673">MRSMIHAISAAAFVGEFVAVVQAATLTDVCTTSYVQASLPPDGTFNGISIDPSSVVVHPVTNYSATGSVFYPNGTFDYCNVTFTYTHSGLGDTVELAYWLPTPANFLNRFLTIGGAAEAINTGTQNLPGGVLYGSVSGITDGGFGSFSTDYDVISLITNGTIDRQALYMFGYQGIHEMTIIGQEFTKLFFNMSDAKLYSYYQACSEGGREGWSQIQRFGGQFDGSIVGAPALRYGFQQVNHMYSGVVEKTLGYYPPSCEMEKIVNLTISACDPLDGKTDGVVARMDLCKLNFNLNSTIGTAYSCASSSGSFGKRQAGGGTTTPAQNGTISTQAVAVANKVIDGLLDSAGLRVYLSFQPAADISGDTSYDSDTGLWETTANTGGGAEWVARWLNLVESSTIGNWDNVTYDTLKEWMLQGWQTYEDVLQTTWPDLTPYYSAGGKILHFHGESDNSIPTASSVRYFESVRSIMYPRLSYNDSISEMNDWYRLFLIPGAAHCATNDLQPNAPFPQTNLAVMIDWVENGVEPTTLNATVLQGEYEGETQDICGWPLRPYWNNGTMECQYDQASINSWLYNFDAIKMPVY</sequence>
<dbReference type="GeneID" id="36588372"/>
<dbReference type="AlphaFoldDB" id="A0A2J6T961"/>
<evidence type="ECO:0000256" key="4">
    <source>
        <dbReference type="ARBA" id="ARBA00022729"/>
    </source>
</evidence>
<evidence type="ECO:0000256" key="8">
    <source>
        <dbReference type="RuleBase" id="RU361238"/>
    </source>
</evidence>
<dbReference type="RefSeq" id="XP_024736474.1">
    <property type="nucleotide sequence ID" value="XM_024880295.1"/>
</dbReference>